<reference evidence="2" key="1">
    <citation type="submission" date="2017-09" db="EMBL/GenBank/DDBJ databases">
        <title>Polyketide synthases of a Diaporthe helianthi virulent isolate.</title>
        <authorList>
            <person name="Baroncelli R."/>
        </authorList>
    </citation>
    <scope>NUCLEOTIDE SEQUENCE [LARGE SCALE GENOMIC DNA]</scope>
    <source>
        <strain evidence="2">7/96</strain>
    </source>
</reference>
<dbReference type="OrthoDB" id="5186601at2759"/>
<dbReference type="EMBL" id="MAVT02001228">
    <property type="protein sequence ID" value="POS71576.1"/>
    <property type="molecule type" value="Genomic_DNA"/>
</dbReference>
<proteinExistence type="predicted"/>
<gene>
    <name evidence="2" type="ORF">DHEL01_v210027</name>
</gene>
<dbReference type="AlphaFoldDB" id="A0A2P5HMU7"/>
<protein>
    <submittedName>
        <fullName evidence="2">Uncharacterized protein</fullName>
    </submittedName>
</protein>
<feature type="compositionally biased region" description="Polar residues" evidence="1">
    <location>
        <begin position="30"/>
        <end position="50"/>
    </location>
</feature>
<organism evidence="2 3">
    <name type="scientific">Diaporthe helianthi</name>
    <dbReference type="NCBI Taxonomy" id="158607"/>
    <lineage>
        <taxon>Eukaryota</taxon>
        <taxon>Fungi</taxon>
        <taxon>Dikarya</taxon>
        <taxon>Ascomycota</taxon>
        <taxon>Pezizomycotina</taxon>
        <taxon>Sordariomycetes</taxon>
        <taxon>Sordariomycetidae</taxon>
        <taxon>Diaporthales</taxon>
        <taxon>Diaporthaceae</taxon>
        <taxon>Diaporthe</taxon>
    </lineage>
</organism>
<feature type="region of interest" description="Disordered" evidence="1">
    <location>
        <begin position="68"/>
        <end position="91"/>
    </location>
</feature>
<name>A0A2P5HMU7_DIAHE</name>
<evidence type="ECO:0000313" key="3">
    <source>
        <dbReference type="Proteomes" id="UP000094444"/>
    </source>
</evidence>
<accession>A0A2P5HMU7</accession>
<evidence type="ECO:0000256" key="1">
    <source>
        <dbReference type="SAM" id="MobiDB-lite"/>
    </source>
</evidence>
<keyword evidence="3" id="KW-1185">Reference proteome</keyword>
<dbReference type="InParanoid" id="A0A2P5HMU7"/>
<dbReference type="Proteomes" id="UP000094444">
    <property type="component" value="Unassembled WGS sequence"/>
</dbReference>
<sequence length="103" mass="11303">MNSDAIMLDSPAQTPTPKSHNPSQPPPATNGATGDVTMSETAAPTNWLNNQKWRDEYATVTARLDHKSFKTPRDPMFPPMAQNVPGMTPELDSSLRDLVAKLR</sequence>
<evidence type="ECO:0000313" key="2">
    <source>
        <dbReference type="EMBL" id="POS71576.1"/>
    </source>
</evidence>
<feature type="region of interest" description="Disordered" evidence="1">
    <location>
        <begin position="1"/>
        <end position="50"/>
    </location>
</feature>
<comment type="caution">
    <text evidence="2">The sequence shown here is derived from an EMBL/GenBank/DDBJ whole genome shotgun (WGS) entry which is preliminary data.</text>
</comment>
<feature type="compositionally biased region" description="Polar residues" evidence="1">
    <location>
        <begin position="11"/>
        <end position="22"/>
    </location>
</feature>